<gene>
    <name evidence="3" type="ORF">C7M71_011560</name>
</gene>
<evidence type="ECO:0000313" key="3">
    <source>
        <dbReference type="EMBL" id="AXI81342.1"/>
    </source>
</evidence>
<dbReference type="Gene3D" id="3.20.20.70">
    <property type="entry name" value="Aldolase class I"/>
    <property type="match status" value="1"/>
</dbReference>
<accession>A0A345T5T7</accession>
<feature type="domain" description="Glycoside-hydrolase family GH114 TIM-barrel" evidence="2">
    <location>
        <begin position="106"/>
        <end position="323"/>
    </location>
</feature>
<organism evidence="3 4">
    <name type="scientific">Peterkaempfera bronchialis</name>
    <dbReference type="NCBI Taxonomy" id="2126346"/>
    <lineage>
        <taxon>Bacteria</taxon>
        <taxon>Bacillati</taxon>
        <taxon>Actinomycetota</taxon>
        <taxon>Actinomycetes</taxon>
        <taxon>Kitasatosporales</taxon>
        <taxon>Streptomycetaceae</taxon>
        <taxon>Peterkaempfera</taxon>
    </lineage>
</organism>
<sequence length="328" mass="34280">MVAVAGCGSADGGRATDAGRAPSGGPTGGAAARPSGGPSDEATSAAPTADSPSHGPATPGHPSAGPGRTRAPAPVPSGTAATAGTAAGAAGPSRPAGRWQPRPGTSWQWQLGGRIDLDVDAQVYDIDGFENDAATVAALHARGRKVICYINVGAWEDYRPDADAFPASVRGNGNGWEGERTLDIRRTDVLLPIMAKRFDMCRAKGFDAVEPDLVENHHEKSGFPLTAAQQLAYNRAIAALAHQRGLAVGLKNDLDQIPQLVGVFDFAVNEQCAEYDECDRLVPFVSAGKAVFNAEYNVPPERFCADSRRLGISAMAKRLELGAWRQPC</sequence>
<dbReference type="Pfam" id="PF03537">
    <property type="entry name" value="Glyco_hydro_114"/>
    <property type="match status" value="1"/>
</dbReference>
<dbReference type="InterPro" id="IPR017853">
    <property type="entry name" value="GH"/>
</dbReference>
<dbReference type="PANTHER" id="PTHR35273:SF2">
    <property type="entry name" value="ALPHA-GALACTOSIDASE"/>
    <property type="match status" value="1"/>
</dbReference>
<dbReference type="AlphaFoldDB" id="A0A345T5T7"/>
<dbReference type="Proteomes" id="UP000249340">
    <property type="component" value="Chromosome"/>
</dbReference>
<feature type="compositionally biased region" description="Low complexity" evidence="1">
    <location>
        <begin position="76"/>
        <end position="98"/>
    </location>
</feature>
<keyword evidence="4" id="KW-1185">Reference proteome</keyword>
<protein>
    <recommendedName>
        <fullName evidence="2">Glycoside-hydrolase family GH114 TIM-barrel domain-containing protein</fullName>
    </recommendedName>
</protein>
<dbReference type="PANTHER" id="PTHR35273">
    <property type="entry name" value="ALPHA-1,4 POLYGALACTOSAMINIDASE, PUTATIVE (AFU_ORTHOLOGUE AFUA_3G07890)-RELATED"/>
    <property type="match status" value="1"/>
</dbReference>
<feature type="region of interest" description="Disordered" evidence="1">
    <location>
        <begin position="1"/>
        <end position="106"/>
    </location>
</feature>
<dbReference type="SUPFAM" id="SSF51445">
    <property type="entry name" value="(Trans)glycosidases"/>
    <property type="match status" value="1"/>
</dbReference>
<dbReference type="InterPro" id="IPR013785">
    <property type="entry name" value="Aldolase_TIM"/>
</dbReference>
<reference evidence="4" key="1">
    <citation type="submission" date="2018-07" db="EMBL/GenBank/DDBJ databases">
        <title>Streptacidiphilus bronchialis DSM 106435 chromosome.</title>
        <authorList>
            <person name="Batra D."/>
            <person name="Gulvik C.A."/>
        </authorList>
    </citation>
    <scope>NUCLEOTIDE SEQUENCE [LARGE SCALE GENOMIC DNA]</scope>
    <source>
        <strain evidence="4">DSM 106435</strain>
    </source>
</reference>
<evidence type="ECO:0000256" key="1">
    <source>
        <dbReference type="SAM" id="MobiDB-lite"/>
    </source>
</evidence>
<proteinExistence type="predicted"/>
<evidence type="ECO:0000313" key="4">
    <source>
        <dbReference type="Proteomes" id="UP000249340"/>
    </source>
</evidence>
<dbReference type="KEGG" id="stri:C7M71_011560"/>
<evidence type="ECO:0000259" key="2">
    <source>
        <dbReference type="Pfam" id="PF03537"/>
    </source>
</evidence>
<dbReference type="InterPro" id="IPR004352">
    <property type="entry name" value="GH114_TIM-barrel"/>
</dbReference>
<dbReference type="OrthoDB" id="319933at2"/>
<dbReference type="EMBL" id="CP031264">
    <property type="protein sequence ID" value="AXI81342.1"/>
    <property type="molecule type" value="Genomic_DNA"/>
</dbReference>
<feature type="compositionally biased region" description="Low complexity" evidence="1">
    <location>
        <begin position="12"/>
        <end position="53"/>
    </location>
</feature>
<name>A0A345T5T7_9ACTN</name>